<dbReference type="Proteomes" id="UP001595885">
    <property type="component" value="Unassembled WGS sequence"/>
</dbReference>
<reference evidence="2" key="1">
    <citation type="journal article" date="2019" name="Int. J. Syst. Evol. Microbiol.">
        <title>The Global Catalogue of Microorganisms (GCM) 10K type strain sequencing project: providing services to taxonomists for standard genome sequencing and annotation.</title>
        <authorList>
            <consortium name="The Broad Institute Genomics Platform"/>
            <consortium name="The Broad Institute Genome Sequencing Center for Infectious Disease"/>
            <person name="Wu L."/>
            <person name="Ma J."/>
        </authorList>
    </citation>
    <scope>NUCLEOTIDE SEQUENCE [LARGE SCALE GENOMIC DNA]</scope>
    <source>
        <strain evidence="2">CCUG 50349</strain>
    </source>
</reference>
<comment type="caution">
    <text evidence="1">The sequence shown here is derived from an EMBL/GenBank/DDBJ whole genome shotgun (WGS) entry which is preliminary data.</text>
</comment>
<dbReference type="Pfam" id="PF12869">
    <property type="entry name" value="tRNA_anti-like"/>
    <property type="match status" value="1"/>
</dbReference>
<proteinExistence type="predicted"/>
<sequence length="128" mass="14545">MKKKVILFFLLICLVSFGIYKYVYKSHRSISEEVSSYSVTVSELIEAYSNGEEEADQRYLDKTITVRGVVTSTNNSDKSITIDNQLFGLVENGLDNITINDSVTLKGRFIGYDELLEEVKMDQITIIK</sequence>
<evidence type="ECO:0000313" key="2">
    <source>
        <dbReference type="Proteomes" id="UP001595885"/>
    </source>
</evidence>
<evidence type="ECO:0008006" key="3">
    <source>
        <dbReference type="Google" id="ProtNLM"/>
    </source>
</evidence>
<dbReference type="RefSeq" id="WP_379742243.1">
    <property type="nucleotide sequence ID" value="NZ_JBHSGW010000026.1"/>
</dbReference>
<evidence type="ECO:0000313" key="1">
    <source>
        <dbReference type="EMBL" id="MFC4740580.1"/>
    </source>
</evidence>
<dbReference type="InterPro" id="IPR024422">
    <property type="entry name" value="Protein_unknown_function_OB"/>
</dbReference>
<keyword evidence="2" id="KW-1185">Reference proteome</keyword>
<protein>
    <recommendedName>
        <fullName evidence="3">tRNA_anti-like</fullName>
    </recommendedName>
</protein>
<gene>
    <name evidence="1" type="ORF">ACFO3U_11315</name>
</gene>
<organism evidence="1 2">
    <name type="scientific">Flavobacterium ponti</name>
    <dbReference type="NCBI Taxonomy" id="665133"/>
    <lineage>
        <taxon>Bacteria</taxon>
        <taxon>Pseudomonadati</taxon>
        <taxon>Bacteroidota</taxon>
        <taxon>Flavobacteriia</taxon>
        <taxon>Flavobacteriales</taxon>
        <taxon>Flavobacteriaceae</taxon>
        <taxon>Flavobacterium</taxon>
    </lineage>
</organism>
<name>A0ABV9P827_9FLAO</name>
<dbReference type="EMBL" id="JBHSGW010000026">
    <property type="protein sequence ID" value="MFC4740580.1"/>
    <property type="molecule type" value="Genomic_DNA"/>
</dbReference>
<accession>A0ABV9P827</accession>